<evidence type="ECO:0000313" key="11">
    <source>
        <dbReference type="Proteomes" id="UP001151699"/>
    </source>
</evidence>
<feature type="compositionally biased region" description="Basic residues" evidence="7">
    <location>
        <begin position="10"/>
        <end position="21"/>
    </location>
</feature>
<dbReference type="Pfam" id="PF00076">
    <property type="entry name" value="RRM_1"/>
    <property type="match status" value="2"/>
</dbReference>
<evidence type="ECO:0000256" key="6">
    <source>
        <dbReference type="PROSITE-ProRule" id="PRU00176"/>
    </source>
</evidence>
<dbReference type="Gene3D" id="2.40.290.10">
    <property type="match status" value="1"/>
</dbReference>
<dbReference type="CDD" id="cd12310">
    <property type="entry name" value="RRM3_Spen"/>
    <property type="match status" value="1"/>
</dbReference>
<dbReference type="PROSITE" id="PS50102">
    <property type="entry name" value="RRM"/>
    <property type="match status" value="2"/>
</dbReference>
<dbReference type="Gene3D" id="3.30.70.330">
    <property type="match status" value="3"/>
</dbReference>
<dbReference type="Proteomes" id="UP001151699">
    <property type="component" value="Chromosome B"/>
</dbReference>
<evidence type="ECO:0000259" key="9">
    <source>
        <dbReference type="PROSITE" id="PS50917"/>
    </source>
</evidence>
<feature type="region of interest" description="Disordered" evidence="7">
    <location>
        <begin position="192"/>
        <end position="226"/>
    </location>
</feature>
<dbReference type="FunFam" id="3.30.70.330:FF:000565">
    <property type="entry name" value="RNA-binding protein 15B"/>
    <property type="match status" value="1"/>
</dbReference>
<reference evidence="10" key="1">
    <citation type="submission" date="2022-07" db="EMBL/GenBank/DDBJ databases">
        <authorList>
            <person name="Trinca V."/>
            <person name="Uliana J.V.C."/>
            <person name="Torres T.T."/>
            <person name="Ward R.J."/>
            <person name="Monesi N."/>
        </authorList>
    </citation>
    <scope>NUCLEOTIDE SEQUENCE</scope>
    <source>
        <strain evidence="10">HSMRA1968</strain>
        <tissue evidence="10">Whole embryos</tissue>
    </source>
</reference>
<feature type="domain" description="RRM" evidence="8">
    <location>
        <begin position="302"/>
        <end position="379"/>
    </location>
</feature>
<protein>
    <submittedName>
        <fullName evidence="10">RNA-binding protein spenito</fullName>
    </submittedName>
</protein>
<proteinExistence type="inferred from homology"/>
<dbReference type="InterPro" id="IPR016194">
    <property type="entry name" value="SPOC-like_C_dom_sf"/>
</dbReference>
<feature type="region of interest" description="Disordered" evidence="7">
    <location>
        <begin position="563"/>
        <end position="591"/>
    </location>
</feature>
<dbReference type="GO" id="GO:0005634">
    <property type="term" value="C:nucleus"/>
    <property type="evidence" value="ECO:0007669"/>
    <property type="project" value="UniProtKB-SubCell"/>
</dbReference>
<organism evidence="10 11">
    <name type="scientific">Pseudolycoriella hygida</name>
    <dbReference type="NCBI Taxonomy" id="35572"/>
    <lineage>
        <taxon>Eukaryota</taxon>
        <taxon>Metazoa</taxon>
        <taxon>Ecdysozoa</taxon>
        <taxon>Arthropoda</taxon>
        <taxon>Hexapoda</taxon>
        <taxon>Insecta</taxon>
        <taxon>Pterygota</taxon>
        <taxon>Neoptera</taxon>
        <taxon>Endopterygota</taxon>
        <taxon>Diptera</taxon>
        <taxon>Nematocera</taxon>
        <taxon>Sciaroidea</taxon>
        <taxon>Sciaridae</taxon>
        <taxon>Pseudolycoriella</taxon>
    </lineage>
</organism>
<comment type="caution">
    <text evidence="10">The sequence shown here is derived from an EMBL/GenBank/DDBJ whole genome shotgun (WGS) entry which is preliminary data.</text>
</comment>
<feature type="compositionally biased region" description="Low complexity" evidence="7">
    <location>
        <begin position="565"/>
        <end position="576"/>
    </location>
</feature>
<dbReference type="OrthoDB" id="10050565at2759"/>
<dbReference type="EMBL" id="WJQU01000002">
    <property type="protein sequence ID" value="KAJ6640983.1"/>
    <property type="molecule type" value="Genomic_DNA"/>
</dbReference>
<evidence type="ECO:0000313" key="10">
    <source>
        <dbReference type="EMBL" id="KAJ6640983.1"/>
    </source>
</evidence>
<keyword evidence="5" id="KW-0539">Nucleus</keyword>
<comment type="subcellular location">
    <subcellularLocation>
        <location evidence="1">Nucleus</location>
    </subcellularLocation>
</comment>
<keyword evidence="4 6" id="KW-0694">RNA-binding</keyword>
<gene>
    <name evidence="10" type="primary">nito</name>
    <name evidence="10" type="ORF">Bhyg_05916</name>
</gene>
<dbReference type="SUPFAM" id="SSF100939">
    <property type="entry name" value="SPOC domain-like"/>
    <property type="match status" value="1"/>
</dbReference>
<sequence>MSSIRDRARITVKIHNMKRSASRAPGTDRGDSPPPRVKRIRTSMDRYDHHVPDSRQSPDRRRLRSKSVHPRYVTPARNSSHRDEFSLAVIPREPCEPPPPERGHTFKALCVSSLHPKASDEYVKETLYREFKRFGDFSVRIGREYDERVAFVCFRSSDVAREAKRQKPRIVIYDKSAMITVVYERPEQKYKPRSISPDYERSASSYYRPPVTERRRPPTIDPYNRYAHHPSIHREYRPPINHHEYMPRGPVIHHPPHIHPSHHHYVRHTIRHAPPPPHESKKDKFPNYLHHVQPEDDPQATRTLFAGNLEVNISEDELRRIFGKYGKLDDIDIKRPNPGAGNAFAFVRFENLDMANRAKIELSGQYIGKFQCKIGYGKANPTTRIWVGGLGAWTSLTQLEREFDRFGAIKKIEYKKGDNCAYIWYESIEAAQAAVKEMRGYALGGPDRRLRIDFSGVPNGQTSKPKSPAPVSVPPEPNIVYRETTHYDSYVNRGGFRGRGRGRGLYRGGYTQYEPHRIVNDEDRRRPLLALEYEPANNSRTTVTNNSIRTTPVHNNIRSIPINNTRTIRSQSRIRSPGPHTPDSEPDANISPAELLGSAVTLADVARKSVSFWTGALILKNSLFPARLHLTDGDDDLAPILMKDDDGLHNLRISQRLRMEQSKLNDVQKRIRTSKSHAIFVALPGTAPIVVHDNTVQTRPLRNLVSYLKQKQAAGVLPLLRKTAQTSGVLYAFPPCQFSSDLLRRTCHNLTDETLKEDYLVVVVIRGASVPPI</sequence>
<dbReference type="PANTHER" id="PTHR23189">
    <property type="entry name" value="RNA RECOGNITION MOTIF-CONTAINING"/>
    <property type="match status" value="1"/>
</dbReference>
<dbReference type="InterPro" id="IPR035979">
    <property type="entry name" value="RBD_domain_sf"/>
</dbReference>
<dbReference type="InterPro" id="IPR010912">
    <property type="entry name" value="SPOC_met"/>
</dbReference>
<evidence type="ECO:0000256" key="7">
    <source>
        <dbReference type="SAM" id="MobiDB-lite"/>
    </source>
</evidence>
<feature type="region of interest" description="Disordered" evidence="7">
    <location>
        <begin position="1"/>
        <end position="78"/>
    </location>
</feature>
<comment type="similarity">
    <text evidence="2">Belongs to the RRM Spen family.</text>
</comment>
<dbReference type="FunFam" id="2.40.290.10:FF:000007">
    <property type="entry name" value="RNA-binding protein 15B"/>
    <property type="match status" value="1"/>
</dbReference>
<accession>A0A9Q0MZK7</accession>
<feature type="domain" description="RRM" evidence="8">
    <location>
        <begin position="383"/>
        <end position="457"/>
    </location>
</feature>
<dbReference type="PROSITE" id="PS50917">
    <property type="entry name" value="SPOC"/>
    <property type="match status" value="1"/>
</dbReference>
<dbReference type="InterPro" id="IPR000504">
    <property type="entry name" value="RRM_dom"/>
</dbReference>
<feature type="compositionally biased region" description="Basic and acidic residues" evidence="7">
    <location>
        <begin position="42"/>
        <end position="60"/>
    </location>
</feature>
<evidence type="ECO:0000256" key="2">
    <source>
        <dbReference type="ARBA" id="ARBA00005387"/>
    </source>
</evidence>
<dbReference type="InterPro" id="IPR012921">
    <property type="entry name" value="SPOC_C"/>
</dbReference>
<dbReference type="CDD" id="cd12309">
    <property type="entry name" value="RRM2_Spen"/>
    <property type="match status" value="1"/>
</dbReference>
<dbReference type="SUPFAM" id="SSF54928">
    <property type="entry name" value="RNA-binding domain, RBD"/>
    <property type="match status" value="2"/>
</dbReference>
<keyword evidence="3" id="KW-0597">Phosphoprotein</keyword>
<evidence type="ECO:0000259" key="8">
    <source>
        <dbReference type="PROSITE" id="PS50102"/>
    </source>
</evidence>
<evidence type="ECO:0000256" key="1">
    <source>
        <dbReference type="ARBA" id="ARBA00004123"/>
    </source>
</evidence>
<dbReference type="CDD" id="cd21544">
    <property type="entry name" value="SPOC_RBM15-like"/>
    <property type="match status" value="1"/>
</dbReference>
<dbReference type="Pfam" id="PF07744">
    <property type="entry name" value="SPOC"/>
    <property type="match status" value="1"/>
</dbReference>
<dbReference type="AlphaFoldDB" id="A0A9Q0MZK7"/>
<keyword evidence="11" id="KW-1185">Reference proteome</keyword>
<evidence type="ECO:0000256" key="5">
    <source>
        <dbReference type="ARBA" id="ARBA00023242"/>
    </source>
</evidence>
<dbReference type="InterPro" id="IPR012677">
    <property type="entry name" value="Nucleotide-bd_a/b_plait_sf"/>
</dbReference>
<evidence type="ECO:0000256" key="4">
    <source>
        <dbReference type="ARBA" id="ARBA00022884"/>
    </source>
</evidence>
<dbReference type="SMART" id="SM00360">
    <property type="entry name" value="RRM"/>
    <property type="match status" value="3"/>
</dbReference>
<evidence type="ECO:0000256" key="3">
    <source>
        <dbReference type="ARBA" id="ARBA00022553"/>
    </source>
</evidence>
<dbReference type="GO" id="GO:0003723">
    <property type="term" value="F:RNA binding"/>
    <property type="evidence" value="ECO:0007669"/>
    <property type="project" value="UniProtKB-UniRule"/>
</dbReference>
<feature type="domain" description="SPOC" evidence="9">
    <location>
        <begin position="602"/>
        <end position="768"/>
    </location>
</feature>
<dbReference type="CDD" id="cd12308">
    <property type="entry name" value="RRM1_Spen"/>
    <property type="match status" value="1"/>
</dbReference>
<name>A0A9Q0MZK7_9DIPT</name>